<reference evidence="1 2" key="1">
    <citation type="submission" date="2021-06" db="EMBL/GenBank/DDBJ databases">
        <title>Caerostris extrusa draft genome.</title>
        <authorList>
            <person name="Kono N."/>
            <person name="Arakawa K."/>
        </authorList>
    </citation>
    <scope>NUCLEOTIDE SEQUENCE [LARGE SCALE GENOMIC DNA]</scope>
</reference>
<proteinExistence type="predicted"/>
<dbReference type="EMBL" id="BPLR01020686">
    <property type="protein sequence ID" value="GIX81525.1"/>
    <property type="molecule type" value="Genomic_DNA"/>
</dbReference>
<sequence length="132" mass="15463">MLVGDLIHYFKDTCCLPDLVPTVQYCSRSHSFNEKHVKFFNRRSLIYYTSRRSYAMWYPNSYRNIHVHKAILSARPLCVQAYAHQRHEGTYENALKPRCGCRYHAPNASVRTPTPLEELKWESASMLAQPLI</sequence>
<organism evidence="1 2">
    <name type="scientific">Caerostris extrusa</name>
    <name type="common">Bark spider</name>
    <name type="synonym">Caerostris bankana</name>
    <dbReference type="NCBI Taxonomy" id="172846"/>
    <lineage>
        <taxon>Eukaryota</taxon>
        <taxon>Metazoa</taxon>
        <taxon>Ecdysozoa</taxon>
        <taxon>Arthropoda</taxon>
        <taxon>Chelicerata</taxon>
        <taxon>Arachnida</taxon>
        <taxon>Araneae</taxon>
        <taxon>Araneomorphae</taxon>
        <taxon>Entelegynae</taxon>
        <taxon>Araneoidea</taxon>
        <taxon>Araneidae</taxon>
        <taxon>Caerostris</taxon>
    </lineage>
</organism>
<gene>
    <name evidence="1" type="ORF">CEXT_741951</name>
</gene>
<comment type="caution">
    <text evidence="1">The sequence shown here is derived from an EMBL/GenBank/DDBJ whole genome shotgun (WGS) entry which is preliminary data.</text>
</comment>
<accession>A0AAV4NB36</accession>
<evidence type="ECO:0000313" key="1">
    <source>
        <dbReference type="EMBL" id="GIX81525.1"/>
    </source>
</evidence>
<protein>
    <submittedName>
        <fullName evidence="1">Uncharacterized protein</fullName>
    </submittedName>
</protein>
<dbReference type="AlphaFoldDB" id="A0AAV4NB36"/>
<name>A0AAV4NB36_CAEEX</name>
<keyword evidence="2" id="KW-1185">Reference proteome</keyword>
<dbReference type="Proteomes" id="UP001054945">
    <property type="component" value="Unassembled WGS sequence"/>
</dbReference>
<evidence type="ECO:0000313" key="2">
    <source>
        <dbReference type="Proteomes" id="UP001054945"/>
    </source>
</evidence>